<sequence>MADPAPHQHDDHAFDRPYWDRHWAEASHDRLAASPYLAEETAHLTPGTALDAGCGAGAEAIWLATHGWDVTGVDISAAALAAARENARRASVTGRLSWVEADLLAWEPAQRWDLVVTCYAHAAIPQLDLYQRLSDLVAPGGTLLVIAHGSGDAEHHYPREAEVSAADVAALFAASSWTVRTAAERARTVTTREGELPLHDVVVRVERTA</sequence>
<keyword evidence="1" id="KW-0808">Transferase</keyword>
<dbReference type="Gene3D" id="3.40.50.150">
    <property type="entry name" value="Vaccinia Virus protein VP39"/>
    <property type="match status" value="1"/>
</dbReference>
<evidence type="ECO:0000259" key="2">
    <source>
        <dbReference type="Pfam" id="PF13649"/>
    </source>
</evidence>
<dbReference type="PANTHER" id="PTHR43861">
    <property type="entry name" value="TRANS-ACONITATE 2-METHYLTRANSFERASE-RELATED"/>
    <property type="match status" value="1"/>
</dbReference>
<dbReference type="GO" id="GO:0032259">
    <property type="term" value="P:methylation"/>
    <property type="evidence" value="ECO:0007669"/>
    <property type="project" value="UniProtKB-KW"/>
</dbReference>
<dbReference type="Proteomes" id="UP000313948">
    <property type="component" value="Chromosome"/>
</dbReference>
<keyword evidence="4" id="KW-1185">Reference proteome</keyword>
<protein>
    <submittedName>
        <fullName evidence="3">Class I SAM-dependent methyltransferase</fullName>
    </submittedName>
</protein>
<keyword evidence="3" id="KW-0489">Methyltransferase</keyword>
<evidence type="ECO:0000256" key="1">
    <source>
        <dbReference type="ARBA" id="ARBA00022679"/>
    </source>
</evidence>
<dbReference type="InterPro" id="IPR029063">
    <property type="entry name" value="SAM-dependent_MTases_sf"/>
</dbReference>
<organism evidence="3 4">
    <name type="scientific">Georgenia wutianyii</name>
    <dbReference type="NCBI Taxonomy" id="2585135"/>
    <lineage>
        <taxon>Bacteria</taxon>
        <taxon>Bacillati</taxon>
        <taxon>Actinomycetota</taxon>
        <taxon>Actinomycetes</taxon>
        <taxon>Micrococcales</taxon>
        <taxon>Bogoriellaceae</taxon>
        <taxon>Georgenia</taxon>
    </lineage>
</organism>
<dbReference type="Pfam" id="PF13649">
    <property type="entry name" value="Methyltransf_25"/>
    <property type="match status" value="1"/>
</dbReference>
<name>A0ABX5VRX6_9MICO</name>
<proteinExistence type="predicted"/>
<dbReference type="SUPFAM" id="SSF53335">
    <property type="entry name" value="S-adenosyl-L-methionine-dependent methyltransferases"/>
    <property type="match status" value="1"/>
</dbReference>
<dbReference type="GO" id="GO:0008168">
    <property type="term" value="F:methyltransferase activity"/>
    <property type="evidence" value="ECO:0007669"/>
    <property type="project" value="UniProtKB-KW"/>
</dbReference>
<dbReference type="InterPro" id="IPR041698">
    <property type="entry name" value="Methyltransf_25"/>
</dbReference>
<evidence type="ECO:0000313" key="4">
    <source>
        <dbReference type="Proteomes" id="UP000313948"/>
    </source>
</evidence>
<dbReference type="CDD" id="cd02440">
    <property type="entry name" value="AdoMet_MTases"/>
    <property type="match status" value="1"/>
</dbReference>
<evidence type="ECO:0000313" key="3">
    <source>
        <dbReference type="EMBL" id="QDB79580.1"/>
    </source>
</evidence>
<feature type="domain" description="Methyltransferase" evidence="2">
    <location>
        <begin position="50"/>
        <end position="141"/>
    </location>
</feature>
<gene>
    <name evidence="3" type="ORF">FE251_09495</name>
</gene>
<reference evidence="3 4" key="1">
    <citation type="submission" date="2019-05" db="EMBL/GenBank/DDBJ databases">
        <title>Georgenia *** sp. nov., and Georgenia *** sp. nov., isolated from the intestinal contents of plateau pika (Ochotona curzoniae) in the Qinghai-Tibet plateau of China.</title>
        <authorList>
            <person name="Tian Z."/>
        </authorList>
    </citation>
    <scope>NUCLEOTIDE SEQUENCE [LARGE SCALE GENOMIC DNA]</scope>
    <source>
        <strain evidence="3 4">Z294</strain>
    </source>
</reference>
<accession>A0ABX5VRX6</accession>
<dbReference type="RefSeq" id="WP_139948601.1">
    <property type="nucleotide sequence ID" value="NZ_CP040899.1"/>
</dbReference>
<dbReference type="EMBL" id="CP040899">
    <property type="protein sequence ID" value="QDB79580.1"/>
    <property type="molecule type" value="Genomic_DNA"/>
</dbReference>